<comment type="subcellular location">
    <subcellularLocation>
        <location evidence="1">Membrane</location>
        <topology evidence="1">Multi-pass membrane protein</topology>
    </subcellularLocation>
</comment>
<keyword evidence="3 6" id="KW-1133">Transmembrane helix</keyword>
<dbReference type="Proteomes" id="UP001157946">
    <property type="component" value="Unassembled WGS sequence"/>
</dbReference>
<dbReference type="NCBIfam" id="TIGR01593">
    <property type="entry name" value="holin_tox_secr"/>
    <property type="match status" value="1"/>
</dbReference>
<dbReference type="InterPro" id="IPR006480">
    <property type="entry name" value="Phage_holin_4_1"/>
</dbReference>
<comment type="caution">
    <text evidence="7">The sequence shown here is derived from an EMBL/GenBank/DDBJ whole genome shotgun (WGS) entry which is preliminary data.</text>
</comment>
<dbReference type="GO" id="GO:0016020">
    <property type="term" value="C:membrane"/>
    <property type="evidence" value="ECO:0007669"/>
    <property type="project" value="UniProtKB-SubCell"/>
</dbReference>
<protein>
    <submittedName>
        <fullName evidence="7">Toxin secretion/phage lysis holin</fullName>
    </submittedName>
</protein>
<gene>
    <name evidence="7" type="ORF">SAMN06265361_10941</name>
</gene>
<accession>A0AA45WRU4</accession>
<evidence type="ECO:0000256" key="5">
    <source>
        <dbReference type="ARBA" id="ARBA00023600"/>
    </source>
</evidence>
<dbReference type="AlphaFoldDB" id="A0AA45WRU4"/>
<evidence type="ECO:0000313" key="8">
    <source>
        <dbReference type="Proteomes" id="UP001157946"/>
    </source>
</evidence>
<name>A0AA45WRU4_9BACL</name>
<reference evidence="7" key="1">
    <citation type="submission" date="2017-05" db="EMBL/GenBank/DDBJ databases">
        <authorList>
            <person name="Varghese N."/>
            <person name="Submissions S."/>
        </authorList>
    </citation>
    <scope>NUCLEOTIDE SEQUENCE</scope>
    <source>
        <strain evidence="7">DSM 45262</strain>
    </source>
</reference>
<keyword evidence="2 6" id="KW-0812">Transmembrane</keyword>
<evidence type="ECO:0000256" key="6">
    <source>
        <dbReference type="SAM" id="Phobius"/>
    </source>
</evidence>
<evidence type="ECO:0000256" key="1">
    <source>
        <dbReference type="ARBA" id="ARBA00004141"/>
    </source>
</evidence>
<dbReference type="Pfam" id="PF05105">
    <property type="entry name" value="Phage_holin_4_1"/>
    <property type="match status" value="1"/>
</dbReference>
<keyword evidence="4 6" id="KW-0472">Membrane</keyword>
<keyword evidence="8" id="KW-1185">Reference proteome</keyword>
<sequence length="110" mass="12179">MGGWSNSLKALLIFVVIDYVSGFFAACKEGKLSSQVGMMGITKKVMVFALIAVVHLIDTSLGNQHLFRDGTVLFYLVNEVLSILENVGRMGLPIPPQLQKGIEILWKRKK</sequence>
<feature type="transmembrane region" description="Helical" evidence="6">
    <location>
        <begin position="6"/>
        <end position="26"/>
    </location>
</feature>
<evidence type="ECO:0000256" key="3">
    <source>
        <dbReference type="ARBA" id="ARBA00022989"/>
    </source>
</evidence>
<evidence type="ECO:0000256" key="4">
    <source>
        <dbReference type="ARBA" id="ARBA00023136"/>
    </source>
</evidence>
<evidence type="ECO:0000313" key="7">
    <source>
        <dbReference type="EMBL" id="SMP32730.1"/>
    </source>
</evidence>
<proteinExistence type="inferred from homology"/>
<evidence type="ECO:0000256" key="2">
    <source>
        <dbReference type="ARBA" id="ARBA00022692"/>
    </source>
</evidence>
<dbReference type="EMBL" id="FXTU01000009">
    <property type="protein sequence ID" value="SMP32730.1"/>
    <property type="molecule type" value="Genomic_DNA"/>
</dbReference>
<comment type="similarity">
    <text evidence="5">Belongs to the bacteriophage holin family. Cp-1 holin subfamily.</text>
</comment>
<dbReference type="RefSeq" id="WP_189318936.1">
    <property type="nucleotide sequence ID" value="NZ_FXTU01000009.1"/>
</dbReference>
<organism evidence="7 8">
    <name type="scientific">Laceyella tengchongensis</name>
    <dbReference type="NCBI Taxonomy" id="574699"/>
    <lineage>
        <taxon>Bacteria</taxon>
        <taxon>Bacillati</taxon>
        <taxon>Bacillota</taxon>
        <taxon>Bacilli</taxon>
        <taxon>Bacillales</taxon>
        <taxon>Thermoactinomycetaceae</taxon>
        <taxon>Laceyella</taxon>
    </lineage>
</organism>